<dbReference type="PANTHER" id="PTHR37841:SF1">
    <property type="entry name" value="DUF3298 DOMAIN-CONTAINING PROTEIN"/>
    <property type="match status" value="1"/>
</dbReference>
<sequence length="353" mass="40463">MKKHYLFLCLLFLTSGAYSQLIPYRVHTKWGFADMTGKLVIPARYDNVWRFRGKSAVVKLNKKYGLIDSTGKLLLPVIYDDIDPRELKKKTWYILKTSSKYGLANTAGKLVLPVKYDELSFEMQNSYAMAVARTVFVKVTPDDVVQEGTKSDWQAFEKMGISMIGREPEKDFMMPYTLNNKKGYLVRGRGAKPDSIPAIYDEIDEINIYDNILRVKKDGLWGVIGPRNNIVFPFLYEEMGSASPGMNLYSGKKGGKSGILKPNGEVLVPFEYDRFYFSNDEFWCISYQNGRKGIIILDGNTPVFIPARYKNVSGNPVEIYEYQGRKVRFFEVETEQGYGYVREDGVDYFKDGK</sequence>
<gene>
    <name evidence="2" type="ORF">SAMN04488055_4828</name>
</gene>
<dbReference type="AlphaFoldDB" id="A0A1N6K0D1"/>
<keyword evidence="1" id="KW-0732">Signal</keyword>
<reference evidence="3" key="1">
    <citation type="submission" date="2016-11" db="EMBL/GenBank/DDBJ databases">
        <authorList>
            <person name="Varghese N."/>
            <person name="Submissions S."/>
        </authorList>
    </citation>
    <scope>NUCLEOTIDE SEQUENCE [LARGE SCALE GENOMIC DNA]</scope>
    <source>
        <strain evidence="3">DSM 24787</strain>
    </source>
</reference>
<name>A0A1N6K0D1_9BACT</name>
<accession>A0A1N6K0D1</accession>
<dbReference type="EMBL" id="FSRA01000002">
    <property type="protein sequence ID" value="SIO50052.1"/>
    <property type="molecule type" value="Genomic_DNA"/>
</dbReference>
<proteinExistence type="predicted"/>
<dbReference type="Proteomes" id="UP000185003">
    <property type="component" value="Unassembled WGS sequence"/>
</dbReference>
<feature type="chain" id="PRO_5012319993" evidence="1">
    <location>
        <begin position="20"/>
        <end position="353"/>
    </location>
</feature>
<dbReference type="PANTHER" id="PTHR37841">
    <property type="entry name" value="GLR2918 PROTEIN"/>
    <property type="match status" value="1"/>
</dbReference>
<evidence type="ECO:0000256" key="1">
    <source>
        <dbReference type="SAM" id="SignalP"/>
    </source>
</evidence>
<evidence type="ECO:0000313" key="3">
    <source>
        <dbReference type="Proteomes" id="UP000185003"/>
    </source>
</evidence>
<organism evidence="2 3">
    <name type="scientific">Chitinophaga niabensis</name>
    <dbReference type="NCBI Taxonomy" id="536979"/>
    <lineage>
        <taxon>Bacteria</taxon>
        <taxon>Pseudomonadati</taxon>
        <taxon>Bacteroidota</taxon>
        <taxon>Chitinophagia</taxon>
        <taxon>Chitinophagales</taxon>
        <taxon>Chitinophagaceae</taxon>
        <taxon>Chitinophaga</taxon>
    </lineage>
</organism>
<dbReference type="Pfam" id="PF14903">
    <property type="entry name" value="WG_beta_rep"/>
    <property type="match status" value="4"/>
</dbReference>
<protein>
    <submittedName>
        <fullName evidence="2">WG containing repeat-containing protein</fullName>
    </submittedName>
</protein>
<dbReference type="RefSeq" id="WP_074242121.1">
    <property type="nucleotide sequence ID" value="NZ_FSRA01000002.1"/>
</dbReference>
<feature type="signal peptide" evidence="1">
    <location>
        <begin position="1"/>
        <end position="19"/>
    </location>
</feature>
<dbReference type="InterPro" id="IPR032774">
    <property type="entry name" value="WG_beta_rep"/>
</dbReference>
<dbReference type="OrthoDB" id="2485468at2"/>
<dbReference type="STRING" id="536979.SAMN04488055_4828"/>
<evidence type="ECO:0000313" key="2">
    <source>
        <dbReference type="EMBL" id="SIO50052.1"/>
    </source>
</evidence>
<keyword evidence="3" id="KW-1185">Reference proteome</keyword>